<dbReference type="Gene3D" id="3.40.190.10">
    <property type="entry name" value="Periplasmic binding protein-like II"/>
    <property type="match status" value="2"/>
</dbReference>
<proteinExistence type="inferred from homology"/>
<dbReference type="PROSITE" id="PS50931">
    <property type="entry name" value="HTH_LYSR"/>
    <property type="match status" value="1"/>
</dbReference>
<evidence type="ECO:0000256" key="3">
    <source>
        <dbReference type="ARBA" id="ARBA00023125"/>
    </source>
</evidence>
<feature type="domain" description="HTH lysR-type" evidence="5">
    <location>
        <begin position="4"/>
        <end position="61"/>
    </location>
</feature>
<reference evidence="6" key="1">
    <citation type="submission" date="2022-12" db="EMBL/GenBank/DDBJ databases">
        <authorList>
            <person name="Ruckert C."/>
            <person name="Busche T."/>
            <person name="Kalinowski J."/>
            <person name="Wittmann C."/>
        </authorList>
    </citation>
    <scope>NUCLEOTIDE SEQUENCE</scope>
    <source>
        <strain evidence="6">DSM 40467</strain>
    </source>
</reference>
<dbReference type="Gene3D" id="1.10.10.10">
    <property type="entry name" value="Winged helix-like DNA-binding domain superfamily/Winged helix DNA-binding domain"/>
    <property type="match status" value="1"/>
</dbReference>
<keyword evidence="4" id="KW-0804">Transcription</keyword>
<evidence type="ECO:0000313" key="7">
    <source>
        <dbReference type="Proteomes" id="UP001164439"/>
    </source>
</evidence>
<keyword evidence="7" id="KW-1185">Reference proteome</keyword>
<dbReference type="InterPro" id="IPR000847">
    <property type="entry name" value="LysR_HTH_N"/>
</dbReference>
<dbReference type="PANTHER" id="PTHR30346:SF0">
    <property type="entry name" value="HCA OPERON TRANSCRIPTIONAL ACTIVATOR HCAR"/>
    <property type="match status" value="1"/>
</dbReference>
<dbReference type="Proteomes" id="UP001164439">
    <property type="component" value="Chromosome"/>
</dbReference>
<sequence>MSDIDLRHLRSFLVVARQRSITGAGATLHLTQQAVSTHVRQLERSLGVDLLVRTSRGVLLTAAGAELVAGGGTVIDDVARLAARVRAAANAQTGTLRLACCPAATTLFAVDVADALEAAVPGLRVSLKGARTPRQELGLLTDGQADAAFMWLPVGDVGVHTAVVRSDPRAVALSTRHPLADRPSLTLADLANDPVLRPDVLTSPEAERFWLADPRPDGRPAPYGPVVPAVEDCLLEVSRGRGVWFAPQPLHALLPDGNVRWIPVTDAEPHDLAVVWPDHAPEPLITRLIAEVRAVTGHGRQLHAA</sequence>
<evidence type="ECO:0000313" key="6">
    <source>
        <dbReference type="EMBL" id="WAZ19456.1"/>
    </source>
</evidence>
<evidence type="ECO:0000259" key="5">
    <source>
        <dbReference type="PROSITE" id="PS50931"/>
    </source>
</evidence>
<dbReference type="InterPro" id="IPR036390">
    <property type="entry name" value="WH_DNA-bd_sf"/>
</dbReference>
<dbReference type="PANTHER" id="PTHR30346">
    <property type="entry name" value="TRANSCRIPTIONAL DUAL REGULATOR HCAR-RELATED"/>
    <property type="match status" value="1"/>
</dbReference>
<evidence type="ECO:0000256" key="4">
    <source>
        <dbReference type="ARBA" id="ARBA00023163"/>
    </source>
</evidence>
<gene>
    <name evidence="6" type="ORF">STRCI_000511</name>
</gene>
<dbReference type="Pfam" id="PF03466">
    <property type="entry name" value="LysR_substrate"/>
    <property type="match status" value="1"/>
</dbReference>
<dbReference type="EMBL" id="CP114413">
    <property type="protein sequence ID" value="WAZ19456.1"/>
    <property type="molecule type" value="Genomic_DNA"/>
</dbReference>
<dbReference type="InterPro" id="IPR005119">
    <property type="entry name" value="LysR_subst-bd"/>
</dbReference>
<evidence type="ECO:0000256" key="1">
    <source>
        <dbReference type="ARBA" id="ARBA00009437"/>
    </source>
</evidence>
<accession>A0ABY7K4M6</accession>
<evidence type="ECO:0000256" key="2">
    <source>
        <dbReference type="ARBA" id="ARBA00023015"/>
    </source>
</evidence>
<keyword evidence="2" id="KW-0805">Transcription regulation</keyword>
<dbReference type="RefSeq" id="WP_269657145.1">
    <property type="nucleotide sequence ID" value="NZ_CP114413.1"/>
</dbReference>
<keyword evidence="3" id="KW-0238">DNA-binding</keyword>
<protein>
    <submittedName>
        <fullName evidence="6">LysR family transcriptional regulator</fullName>
    </submittedName>
</protein>
<dbReference type="Pfam" id="PF00126">
    <property type="entry name" value="HTH_1"/>
    <property type="match status" value="1"/>
</dbReference>
<comment type="similarity">
    <text evidence="1">Belongs to the LysR transcriptional regulatory family.</text>
</comment>
<dbReference type="SUPFAM" id="SSF46785">
    <property type="entry name" value="Winged helix' DNA-binding domain"/>
    <property type="match status" value="1"/>
</dbReference>
<dbReference type="PRINTS" id="PR00039">
    <property type="entry name" value="HTHLYSR"/>
</dbReference>
<dbReference type="SUPFAM" id="SSF53850">
    <property type="entry name" value="Periplasmic binding protein-like II"/>
    <property type="match status" value="1"/>
</dbReference>
<name>A0ABY7K4M6_9ACTN</name>
<dbReference type="InterPro" id="IPR036388">
    <property type="entry name" value="WH-like_DNA-bd_sf"/>
</dbReference>
<organism evidence="6 7">
    <name type="scientific">Streptomyces cinnabarinus</name>
    <dbReference type="NCBI Taxonomy" id="67287"/>
    <lineage>
        <taxon>Bacteria</taxon>
        <taxon>Bacillati</taxon>
        <taxon>Actinomycetota</taxon>
        <taxon>Actinomycetes</taxon>
        <taxon>Kitasatosporales</taxon>
        <taxon>Streptomycetaceae</taxon>
        <taxon>Streptomyces</taxon>
    </lineage>
</organism>